<dbReference type="InterPro" id="IPR015943">
    <property type="entry name" value="WD40/YVTN_repeat-like_dom_sf"/>
</dbReference>
<dbReference type="EMBL" id="HBIC01040104">
    <property type="protein sequence ID" value="CAE0291761.1"/>
    <property type="molecule type" value="Transcribed_RNA"/>
</dbReference>
<dbReference type="PANTHER" id="PTHR11227">
    <property type="entry name" value="WD-REPEAT PROTEIN INTERACTING WITH PHOSPHOINOSIDES WIPI -RELATED"/>
    <property type="match status" value="1"/>
</dbReference>
<accession>A0A7S3HCS3</accession>
<feature type="region of interest" description="Disordered" evidence="4">
    <location>
        <begin position="259"/>
        <end position="330"/>
    </location>
</feature>
<comment type="similarity">
    <text evidence="3">Belongs to the WD repeat PROPPIN family.</text>
</comment>
<gene>
    <name evidence="5" type="ORF">SELO1098_LOCUS20607</name>
</gene>
<evidence type="ECO:0000256" key="4">
    <source>
        <dbReference type="SAM" id="MobiDB-lite"/>
    </source>
</evidence>
<feature type="compositionally biased region" description="Polar residues" evidence="4">
    <location>
        <begin position="295"/>
        <end position="304"/>
    </location>
</feature>
<keyword evidence="1" id="KW-0853">WD repeat</keyword>
<feature type="compositionally biased region" description="Polar residues" evidence="4">
    <location>
        <begin position="267"/>
        <end position="286"/>
    </location>
</feature>
<organism evidence="5">
    <name type="scientific">Spumella elongata</name>
    <dbReference type="NCBI Taxonomy" id="89044"/>
    <lineage>
        <taxon>Eukaryota</taxon>
        <taxon>Sar</taxon>
        <taxon>Stramenopiles</taxon>
        <taxon>Ochrophyta</taxon>
        <taxon>Chrysophyceae</taxon>
        <taxon>Chromulinales</taxon>
        <taxon>Chromulinaceae</taxon>
        <taxon>Spumella</taxon>
    </lineage>
</organism>
<dbReference type="AlphaFoldDB" id="A0A7S3HCS3"/>
<dbReference type="InterPro" id="IPR001680">
    <property type="entry name" value="WD40_rpt"/>
</dbReference>
<dbReference type="Gene3D" id="2.130.10.10">
    <property type="entry name" value="YVTN repeat-like/Quinoprotein amine dehydrogenase"/>
    <property type="match status" value="1"/>
</dbReference>
<evidence type="ECO:0000313" key="5">
    <source>
        <dbReference type="EMBL" id="CAE0291761.1"/>
    </source>
</evidence>
<feature type="compositionally biased region" description="Low complexity" evidence="4">
    <location>
        <begin position="317"/>
        <end position="329"/>
    </location>
</feature>
<evidence type="ECO:0000256" key="1">
    <source>
        <dbReference type="ARBA" id="ARBA00022574"/>
    </source>
</evidence>
<dbReference type="SUPFAM" id="SSF50978">
    <property type="entry name" value="WD40 repeat-like"/>
    <property type="match status" value="1"/>
</dbReference>
<reference evidence="5" key="1">
    <citation type="submission" date="2021-01" db="EMBL/GenBank/DDBJ databases">
        <authorList>
            <person name="Corre E."/>
            <person name="Pelletier E."/>
            <person name="Niang G."/>
            <person name="Scheremetjew M."/>
            <person name="Finn R."/>
            <person name="Kale V."/>
            <person name="Holt S."/>
            <person name="Cochrane G."/>
            <person name="Meng A."/>
            <person name="Brown T."/>
            <person name="Cohen L."/>
        </authorList>
    </citation>
    <scope>NUCLEOTIDE SEQUENCE</scope>
    <source>
        <strain evidence="5">CCAP 955/1</strain>
    </source>
</reference>
<name>A0A7S3HCS3_9STRA</name>
<protein>
    <recommendedName>
        <fullName evidence="6">WD repeat domain phosphoinositide-interacting protein 3</fullName>
    </recommendedName>
</protein>
<dbReference type="GO" id="GO:0005737">
    <property type="term" value="C:cytoplasm"/>
    <property type="evidence" value="ECO:0007669"/>
    <property type="project" value="UniProtKB-ARBA"/>
</dbReference>
<evidence type="ECO:0000256" key="2">
    <source>
        <dbReference type="ARBA" id="ARBA00022737"/>
    </source>
</evidence>
<dbReference type="InterPro" id="IPR036322">
    <property type="entry name" value="WD40_repeat_dom_sf"/>
</dbReference>
<dbReference type="Pfam" id="PF21032">
    <property type="entry name" value="PROPPIN"/>
    <property type="match status" value="1"/>
</dbReference>
<evidence type="ECO:0000256" key="3">
    <source>
        <dbReference type="ARBA" id="ARBA00025740"/>
    </source>
</evidence>
<sequence>MTMNLSNDAQNNNEMLFAGFNQDSGCFACGTTNGFIIYNVDPFRETFKRIFPNGGIGIVEMLFRCNILAIVGGGRNPRYPPNKVMIWDDHQNKCIGELKFRTEVHAVRLRRDRVVVVLESKVFVYRFKDLKLLDQITTVANPKGLVALCSEAKNNVLAVPGLNRGIIRIELYDIAKATLIKAHDADLAQFALNADGSKIASASEKGTLIRIWNCHNGDPLRELRRGMDRAEIYCIAFNPASTFVACSSDKGTVHIYSVTGALPPKGRNNNAEIENSDSSRNATMNNKHGADGPASDTNDASSRNNAPSTPGGGTSGATGNNETNSNTSNKLMGGKGINFLKGILPGSLVPKYFESEWSFAQVRGIEGRSICAFGKDPSRIVVVSADGTFIVSSFDEGGDCARISTAKFLRNREEMIPEEDAVSWNASGLVNTGSAPQQVGSLGGMAQI</sequence>
<proteinExistence type="inferred from homology"/>
<dbReference type="InterPro" id="IPR048720">
    <property type="entry name" value="PROPPIN"/>
</dbReference>
<keyword evidence="2" id="KW-0677">Repeat</keyword>
<dbReference type="SMART" id="SM00320">
    <property type="entry name" value="WD40"/>
    <property type="match status" value="3"/>
</dbReference>
<evidence type="ECO:0008006" key="6">
    <source>
        <dbReference type="Google" id="ProtNLM"/>
    </source>
</evidence>